<dbReference type="EMBL" id="CAJPIN010026173">
    <property type="protein sequence ID" value="CAG2063400.1"/>
    <property type="molecule type" value="Genomic_DNA"/>
</dbReference>
<feature type="region of interest" description="Disordered" evidence="1">
    <location>
        <begin position="1"/>
        <end position="30"/>
    </location>
</feature>
<comment type="caution">
    <text evidence="2">The sequence shown here is derived from an EMBL/GenBank/DDBJ whole genome shotgun (WGS) entry which is preliminary data.</text>
</comment>
<organism evidence="2 3">
    <name type="scientific">Timema podura</name>
    <name type="common">Walking stick</name>
    <dbReference type="NCBI Taxonomy" id="61482"/>
    <lineage>
        <taxon>Eukaryota</taxon>
        <taxon>Metazoa</taxon>
        <taxon>Ecdysozoa</taxon>
        <taxon>Arthropoda</taxon>
        <taxon>Hexapoda</taxon>
        <taxon>Insecta</taxon>
        <taxon>Pterygota</taxon>
        <taxon>Neoptera</taxon>
        <taxon>Polyneoptera</taxon>
        <taxon>Phasmatodea</taxon>
        <taxon>Timematodea</taxon>
        <taxon>Timematoidea</taxon>
        <taxon>Timematidae</taxon>
        <taxon>Timema</taxon>
    </lineage>
</organism>
<accession>A0ABN7PD77</accession>
<evidence type="ECO:0000313" key="3">
    <source>
        <dbReference type="Proteomes" id="UP001153148"/>
    </source>
</evidence>
<sequence length="85" mass="9307">PEEPIEVVERNKEESLIRTSLSGPDPQIEPLPRSSQLLLSDGPTGLTDHLCGQSFLIPVASRLFCEALGLKQGQTLPREDKREAA</sequence>
<proteinExistence type="predicted"/>
<evidence type="ECO:0000313" key="2">
    <source>
        <dbReference type="EMBL" id="CAG2063400.1"/>
    </source>
</evidence>
<protein>
    <submittedName>
        <fullName evidence="2">Uncharacterized protein</fullName>
    </submittedName>
</protein>
<evidence type="ECO:0000256" key="1">
    <source>
        <dbReference type="SAM" id="MobiDB-lite"/>
    </source>
</evidence>
<dbReference type="Proteomes" id="UP001153148">
    <property type="component" value="Unassembled WGS sequence"/>
</dbReference>
<keyword evidence="3" id="KW-1185">Reference proteome</keyword>
<name>A0ABN7PD77_TIMPD</name>
<gene>
    <name evidence="2" type="ORF">TPAB3V08_LOCUS10347</name>
</gene>
<reference evidence="2" key="1">
    <citation type="submission" date="2021-03" db="EMBL/GenBank/DDBJ databases">
        <authorList>
            <person name="Tran Van P."/>
        </authorList>
    </citation>
    <scope>NUCLEOTIDE SEQUENCE</scope>
</reference>
<feature type="compositionally biased region" description="Basic and acidic residues" evidence="1">
    <location>
        <begin position="7"/>
        <end position="16"/>
    </location>
</feature>
<feature type="non-terminal residue" evidence="2">
    <location>
        <position position="1"/>
    </location>
</feature>